<dbReference type="AlphaFoldDB" id="A0A9P7CHG5"/>
<protein>
    <submittedName>
        <fullName evidence="1">Uncharacterized protein</fullName>
    </submittedName>
</protein>
<dbReference type="EMBL" id="JAANIT010000024">
    <property type="protein sequence ID" value="KAG1553723.1"/>
    <property type="molecule type" value="Genomic_DNA"/>
</dbReference>
<gene>
    <name evidence="1" type="ORF">G6F51_000426</name>
</gene>
<comment type="caution">
    <text evidence="1">The sequence shown here is derived from an EMBL/GenBank/DDBJ whole genome shotgun (WGS) entry which is preliminary data.</text>
</comment>
<dbReference type="Proteomes" id="UP000717996">
    <property type="component" value="Unassembled WGS sequence"/>
</dbReference>
<proteinExistence type="predicted"/>
<evidence type="ECO:0000313" key="1">
    <source>
        <dbReference type="EMBL" id="KAG1553723.1"/>
    </source>
</evidence>
<name>A0A9P7CHG5_RHIOR</name>
<sequence>MSTMNVLSSIGINPSGLSKLLCSRFYAQIVRPQMEYGIAINCFNHTQIKSLEEAQDKCIYKIYGASRKTSTKVMLHLAKLPTMRERVAILQAQFLFRSLSLPEHTPLYRLILHIQYTRGHHWYNLSKTALWRLMPPTITDFDTRGFRAIKKKFLHSNLEKEIQGKNSRLLSSCRPTITLDPILWLPMTHEERSRCIRWHLGWFPGATPKPCPRHPNNNLSRRHSINCLNMHRLLCMPETIADPISFLLSILPTCTSVPSSIALSWTCRWPRYMFYPP</sequence>
<reference evidence="1" key="1">
    <citation type="journal article" date="2020" name="Microb. Genom.">
        <title>Genetic diversity of clinical and environmental Mucorales isolates obtained from an investigation of mucormycosis cases among solid organ transplant recipients.</title>
        <authorList>
            <person name="Nguyen M.H."/>
            <person name="Kaul D."/>
            <person name="Muto C."/>
            <person name="Cheng S.J."/>
            <person name="Richter R.A."/>
            <person name="Bruno V.M."/>
            <person name="Liu G."/>
            <person name="Beyhan S."/>
            <person name="Sundermann A.J."/>
            <person name="Mounaud S."/>
            <person name="Pasculle A.W."/>
            <person name="Nierman W.C."/>
            <person name="Driscoll E."/>
            <person name="Cumbie R."/>
            <person name="Clancy C.J."/>
            <person name="Dupont C.L."/>
        </authorList>
    </citation>
    <scope>NUCLEOTIDE SEQUENCE</scope>
    <source>
        <strain evidence="1">GL16</strain>
    </source>
</reference>
<evidence type="ECO:0000313" key="2">
    <source>
        <dbReference type="Proteomes" id="UP000717996"/>
    </source>
</evidence>
<organism evidence="1 2">
    <name type="scientific">Rhizopus oryzae</name>
    <name type="common">Mucormycosis agent</name>
    <name type="synonym">Rhizopus arrhizus var. delemar</name>
    <dbReference type="NCBI Taxonomy" id="64495"/>
    <lineage>
        <taxon>Eukaryota</taxon>
        <taxon>Fungi</taxon>
        <taxon>Fungi incertae sedis</taxon>
        <taxon>Mucoromycota</taxon>
        <taxon>Mucoromycotina</taxon>
        <taxon>Mucoromycetes</taxon>
        <taxon>Mucorales</taxon>
        <taxon>Mucorineae</taxon>
        <taxon>Rhizopodaceae</taxon>
        <taxon>Rhizopus</taxon>
    </lineage>
</organism>
<accession>A0A9P7CHG5</accession>
<dbReference type="OrthoDB" id="2278309at2759"/>